<evidence type="ECO:0000313" key="2">
    <source>
        <dbReference type="Proteomes" id="UP001153331"/>
    </source>
</evidence>
<gene>
    <name evidence="1" type="ORF">OPT61_g5065</name>
</gene>
<reference evidence="1" key="1">
    <citation type="submission" date="2022-11" db="EMBL/GenBank/DDBJ databases">
        <title>Genome Sequence of Boeremia exigua.</title>
        <authorList>
            <person name="Buettner E."/>
        </authorList>
    </citation>
    <scope>NUCLEOTIDE SEQUENCE</scope>
    <source>
        <strain evidence="1">CU02</strain>
    </source>
</reference>
<keyword evidence="2" id="KW-1185">Reference proteome</keyword>
<sequence>MTTKADTDKPHSHHAIPKEIPTEDHLRNIAAPGISYFTPFQDPPAGTALGMTDGSSKIPKIFTPLKLRGIEMQNRIAVSPMCQYSSQDGHATDWHSTHLGGILQRGPGLTMVEATSVQFNGRITPEDAGLWKDSQKEPLRRIVEFAHSQNQKIGIQLGHAGRKASTVAPWLSKGDIAGKDVNGWPDNVHAPSAIAYNDRHCQPKEMTLDDIEQLKKDFKAAIERALSVGFDLIEIHGAHGYLLHSFLSPASNKRTDKYGGSFENRTRLTLEVVDLARAIIPKDMPLLLRISATDWLEEAGIEGWTVEQTVKLSEQLAEKGVDLLDVSSGGLHEKQHIHGGPGYQEPFAKAVKDKVGDKMLVGTVGSITNGKQANGYLEDDNLDVVFIGRMFQKNPGLVWQFADELGVEGRWANQIRWGFGGREHRKDSSEDLASYPMKYAANRVQLRSAQCPLFSSFDSKSASLQQHLTMGLLWGSEGVVDPAARDKYLLQVTAGPSYDISSHSQVSVNIPDVHKVENDFATTYLRVRIKDYHGLPKDAPKNCSYFDHPLHSSDRYSVAWSFVPKRDIAGQDLVMGFDFSHPVRDRLPPGTKTAVKIATTVLDPGLYADPFSDEPYLYGPMLSSCFTLCVGGKIDEEGVEEQLKRLDIENNGVVEEGGLLSGASVRNSHNMPSAWKARRKFFLDQSQLESFMFEKERLYHADFFNPHLDFSNFSLRLPGFSISVAKYVDEKTHHLRFVLKSRASGEVVFVVFFKLLFGKELENTLNQAKQKEDRTLNSQPQQTKLELEPRPEQVAKTEAEESRRMSTQREILGGSRAPSFQEPSGFRAPKSYTRDDEGESMLNAAANTLAQSISAAFGALGFGYSSDSNTSGNSSISHRIHGKPMDELDEGAVGGHPKDSYGSNS</sequence>
<accession>A0ACC2IBQ8</accession>
<dbReference type="EMBL" id="JAPHNI010000312">
    <property type="protein sequence ID" value="KAJ8112600.1"/>
    <property type="molecule type" value="Genomic_DNA"/>
</dbReference>
<comment type="caution">
    <text evidence="1">The sequence shown here is derived from an EMBL/GenBank/DDBJ whole genome shotgun (WGS) entry which is preliminary data.</text>
</comment>
<name>A0ACC2IBQ8_9PLEO</name>
<evidence type="ECO:0000313" key="1">
    <source>
        <dbReference type="EMBL" id="KAJ8112600.1"/>
    </source>
</evidence>
<proteinExistence type="predicted"/>
<organism evidence="1 2">
    <name type="scientific">Boeremia exigua</name>
    <dbReference type="NCBI Taxonomy" id="749465"/>
    <lineage>
        <taxon>Eukaryota</taxon>
        <taxon>Fungi</taxon>
        <taxon>Dikarya</taxon>
        <taxon>Ascomycota</taxon>
        <taxon>Pezizomycotina</taxon>
        <taxon>Dothideomycetes</taxon>
        <taxon>Pleosporomycetidae</taxon>
        <taxon>Pleosporales</taxon>
        <taxon>Pleosporineae</taxon>
        <taxon>Didymellaceae</taxon>
        <taxon>Boeremia</taxon>
    </lineage>
</organism>
<protein>
    <submittedName>
        <fullName evidence="1">Uncharacterized protein</fullName>
    </submittedName>
</protein>
<dbReference type="Proteomes" id="UP001153331">
    <property type="component" value="Unassembled WGS sequence"/>
</dbReference>